<feature type="non-terminal residue" evidence="1">
    <location>
        <position position="75"/>
    </location>
</feature>
<keyword evidence="2" id="KW-1185">Reference proteome</keyword>
<accession>A0ACC6RY22</accession>
<evidence type="ECO:0000313" key="2">
    <source>
        <dbReference type="Proteomes" id="UP001392318"/>
    </source>
</evidence>
<protein>
    <submittedName>
        <fullName evidence="1">Recombinase family protein</fullName>
    </submittedName>
</protein>
<proteinExistence type="predicted"/>
<evidence type="ECO:0000313" key="1">
    <source>
        <dbReference type="EMBL" id="MEM5406477.1"/>
    </source>
</evidence>
<reference evidence="1" key="1">
    <citation type="submission" date="2024-01" db="EMBL/GenBank/DDBJ databases">
        <title>The diversity of rhizobia nodulating Mimosa spp. in eleven states of Brazil covering several biomes is determined by host plant, location, and edaphic factors.</title>
        <authorList>
            <person name="Rouws L."/>
            <person name="Barauna A."/>
            <person name="Beukes C."/>
            <person name="De Faria S.M."/>
            <person name="Gross E."/>
            <person name="Dos Reis Junior F.B."/>
            <person name="Simon M."/>
            <person name="Maluk M."/>
            <person name="Odee D.W."/>
            <person name="Kenicer G."/>
            <person name="Young J.P.W."/>
            <person name="Reis V.M."/>
            <person name="Zilli J."/>
            <person name="James E.K."/>
        </authorList>
    </citation>
    <scope>NUCLEOTIDE SEQUENCE</scope>
    <source>
        <strain evidence="1">JPY452</strain>
    </source>
</reference>
<dbReference type="EMBL" id="JAYMRU010000202">
    <property type="protein sequence ID" value="MEM5406477.1"/>
    <property type="molecule type" value="Genomic_DNA"/>
</dbReference>
<gene>
    <name evidence="1" type="ORF">VSR83_42120</name>
</gene>
<comment type="caution">
    <text evidence="1">The sequence shown here is derived from an EMBL/GenBank/DDBJ whole genome shotgun (WGS) entry which is preliminary data.</text>
</comment>
<sequence length="75" mass="8347">MIELPQAATVRAIFQWVGMDRLSIGEVVRRLTGAGTVTASGKPYWDRSVVWGILRNPAYMGRAAFGKTQSRDHLQ</sequence>
<name>A0ACC6RY22_9BURK</name>
<organism evidence="1 2">
    <name type="scientific">Paraburkholderia unamae</name>
    <dbReference type="NCBI Taxonomy" id="219649"/>
    <lineage>
        <taxon>Bacteria</taxon>
        <taxon>Pseudomonadati</taxon>
        <taxon>Pseudomonadota</taxon>
        <taxon>Betaproteobacteria</taxon>
        <taxon>Burkholderiales</taxon>
        <taxon>Burkholderiaceae</taxon>
        <taxon>Paraburkholderia</taxon>
    </lineage>
</organism>
<dbReference type="Proteomes" id="UP001392318">
    <property type="component" value="Unassembled WGS sequence"/>
</dbReference>